<dbReference type="GO" id="GO:0004997">
    <property type="term" value="F:thyrotropin-releasing hormone receptor activity"/>
    <property type="evidence" value="ECO:0007669"/>
    <property type="project" value="InterPro"/>
</dbReference>
<feature type="compositionally biased region" description="Polar residues" evidence="9">
    <location>
        <begin position="506"/>
        <end position="521"/>
    </location>
</feature>
<evidence type="ECO:0000256" key="2">
    <source>
        <dbReference type="ARBA" id="ARBA00004370"/>
    </source>
</evidence>
<feature type="compositionally biased region" description="Polar residues" evidence="9">
    <location>
        <begin position="480"/>
        <end position="490"/>
    </location>
</feature>
<dbReference type="PANTHER" id="PTHR46061:SF3">
    <property type="entry name" value="THYROTROPIN-RELEASING HORMONE RECEPTOR"/>
    <property type="match status" value="1"/>
</dbReference>
<comment type="subcellular location">
    <subcellularLocation>
        <location evidence="2">Membrane</location>
    </subcellularLocation>
</comment>
<dbReference type="InterPro" id="IPR002120">
    <property type="entry name" value="TRH_rcpt_1"/>
</dbReference>
<evidence type="ECO:0000313" key="12">
    <source>
        <dbReference type="Proteomes" id="UP000038045"/>
    </source>
</evidence>
<evidence type="ECO:0000256" key="7">
    <source>
        <dbReference type="ARBA" id="ARBA00032251"/>
    </source>
</evidence>
<dbReference type="PRINTS" id="PR00751">
    <property type="entry name" value="THYROLIBRINR"/>
</dbReference>
<feature type="transmembrane region" description="Helical" evidence="10">
    <location>
        <begin position="220"/>
        <end position="239"/>
    </location>
</feature>
<dbReference type="Gene3D" id="1.20.1070.10">
    <property type="entry name" value="Rhodopsin 7-helix transmembrane proteins"/>
    <property type="match status" value="1"/>
</dbReference>
<dbReference type="InterPro" id="IPR000276">
    <property type="entry name" value="GPCR_Rhodpsn"/>
</dbReference>
<dbReference type="PROSITE" id="PS00237">
    <property type="entry name" value="G_PROTEIN_RECEP_F1_1"/>
    <property type="match status" value="1"/>
</dbReference>
<evidence type="ECO:0000256" key="6">
    <source>
        <dbReference type="ARBA" id="ARBA00023136"/>
    </source>
</evidence>
<feature type="transmembrane region" description="Helical" evidence="10">
    <location>
        <begin position="381"/>
        <end position="402"/>
    </location>
</feature>
<accession>A0A0N4ZFH3</accession>
<sequence length="521" mass="58988">MLFSMFSVLNHVMANISAISSINQLCPTITNISPNTTIQELINFEECYDHKNILIDIITNGEVNPATNALQFFQTYIEIINSNYTIINGIDDDFWPLHIRIIMTFIFSLLSLAGIIGNILVITVVFKVPGMITPTNCYLCSLATSDCLFFLCTAPTELSYLHNSNFIFGSIGCALSSYLPFLSINTSSLSIAAFTIERYIGICHPIRARYICTVKRAKHIILGIWIFCIIYNSPWLYLASLRKDEYGIECNFSLARDNWTYKVMFLGDFFGFYVSPMILYFLIYGKIAYTLSQNSMKQSCQGMNGNPGKRRQSIGLSKLSTEQESTDFVSNCRTSGSKANNQVIKMLALVVVVFAVCWLPYRAMVMYNSFSKIKWAPDWYIFFSKTMIFINCAINPILYNHMSRKFRNAFRRLFSSTSCFSCFNVEPPKNSSLKVHTPASKYSIYYDKIKTTEKIDTYEQTVNPLLQSYNNKGSKKETPSKGSISNTDLVNNKEKNIGNEDDNNSNKRLISGSSTATSTCS</sequence>
<keyword evidence="4 8" id="KW-0812">Transmembrane</keyword>
<keyword evidence="8" id="KW-0807">Transducer</keyword>
<evidence type="ECO:0000313" key="13">
    <source>
        <dbReference type="WBParaSite" id="PTRK_0000650300.1"/>
    </source>
</evidence>
<dbReference type="WBParaSite" id="PTRK_0000650300.1">
    <property type="protein sequence ID" value="PTRK_0000650300.1"/>
    <property type="gene ID" value="PTRK_0000650300"/>
</dbReference>
<evidence type="ECO:0000256" key="8">
    <source>
        <dbReference type="RuleBase" id="RU000688"/>
    </source>
</evidence>
<evidence type="ECO:0000256" key="1">
    <source>
        <dbReference type="ARBA" id="ARBA00004100"/>
    </source>
</evidence>
<dbReference type="Proteomes" id="UP000038045">
    <property type="component" value="Unplaced"/>
</dbReference>
<keyword evidence="12" id="KW-1185">Reference proteome</keyword>
<evidence type="ECO:0000256" key="3">
    <source>
        <dbReference type="ARBA" id="ARBA00018873"/>
    </source>
</evidence>
<dbReference type="PANTHER" id="PTHR46061">
    <property type="entry name" value="THYROTROPIN-RELEASING HORMONE RECEPTOR"/>
    <property type="match status" value="1"/>
</dbReference>
<evidence type="ECO:0000256" key="10">
    <source>
        <dbReference type="SAM" id="Phobius"/>
    </source>
</evidence>
<name>A0A0N4ZFH3_PARTI</name>
<dbReference type="SUPFAM" id="SSF81321">
    <property type="entry name" value="Family A G protein-coupled receptor-like"/>
    <property type="match status" value="1"/>
</dbReference>
<keyword evidence="8" id="KW-0675">Receptor</keyword>
<dbReference type="AlphaFoldDB" id="A0A0N4ZFH3"/>
<protein>
    <recommendedName>
        <fullName evidence="3">Thyrotropin-releasing hormone receptor</fullName>
    </recommendedName>
    <alternativeName>
        <fullName evidence="7">Thyroliberin receptor</fullName>
    </alternativeName>
</protein>
<dbReference type="SMART" id="SM01381">
    <property type="entry name" value="7TM_GPCR_Srsx"/>
    <property type="match status" value="1"/>
</dbReference>
<dbReference type="PRINTS" id="PR00237">
    <property type="entry name" value="GPCRRHODOPSN"/>
</dbReference>
<dbReference type="Pfam" id="PF00001">
    <property type="entry name" value="7tm_1"/>
    <property type="match status" value="1"/>
</dbReference>
<reference evidence="13" key="1">
    <citation type="submission" date="2017-02" db="UniProtKB">
        <authorList>
            <consortium name="WormBaseParasite"/>
        </authorList>
    </citation>
    <scope>IDENTIFICATION</scope>
</reference>
<keyword evidence="8" id="KW-0297">G-protein coupled receptor</keyword>
<keyword evidence="5 10" id="KW-1133">Transmembrane helix</keyword>
<feature type="transmembrane region" description="Helical" evidence="10">
    <location>
        <begin position="101"/>
        <end position="126"/>
    </location>
</feature>
<feature type="domain" description="G-protein coupled receptors family 1 profile" evidence="11">
    <location>
        <begin position="117"/>
        <end position="399"/>
    </location>
</feature>
<dbReference type="InterPro" id="IPR017452">
    <property type="entry name" value="GPCR_Rhodpsn_7TM"/>
</dbReference>
<organism evidence="12 13">
    <name type="scientific">Parastrongyloides trichosuri</name>
    <name type="common">Possum-specific nematode worm</name>
    <dbReference type="NCBI Taxonomy" id="131310"/>
    <lineage>
        <taxon>Eukaryota</taxon>
        <taxon>Metazoa</taxon>
        <taxon>Ecdysozoa</taxon>
        <taxon>Nematoda</taxon>
        <taxon>Chromadorea</taxon>
        <taxon>Rhabditida</taxon>
        <taxon>Tylenchina</taxon>
        <taxon>Panagrolaimomorpha</taxon>
        <taxon>Strongyloidoidea</taxon>
        <taxon>Strongyloididae</taxon>
        <taxon>Parastrongyloides</taxon>
    </lineage>
</organism>
<dbReference type="GO" id="GO:0016020">
    <property type="term" value="C:membrane"/>
    <property type="evidence" value="ECO:0007669"/>
    <property type="project" value="UniProtKB-SubCell"/>
</dbReference>
<dbReference type="STRING" id="131310.A0A0N4ZFH3"/>
<feature type="region of interest" description="Disordered" evidence="9">
    <location>
        <begin position="468"/>
        <end position="521"/>
    </location>
</feature>
<comment type="function">
    <text evidence="1">Receptor for thyrotropin-releasing hormone (TRH). Upon ligand binding, this G-protein-coupled receptor triggers activation of the phosphatidylinositol (IP3)-calcium-protein kinase C (PKC) pathway.</text>
</comment>
<dbReference type="PRINTS" id="PR01846">
    <property type="entry name" value="TRHRFAMILY"/>
</dbReference>
<proteinExistence type="inferred from homology"/>
<evidence type="ECO:0000259" key="11">
    <source>
        <dbReference type="PROSITE" id="PS50262"/>
    </source>
</evidence>
<dbReference type="PROSITE" id="PS50262">
    <property type="entry name" value="G_PROTEIN_RECEP_F1_2"/>
    <property type="match status" value="1"/>
</dbReference>
<feature type="transmembrane region" description="Helical" evidence="10">
    <location>
        <begin position="343"/>
        <end position="361"/>
    </location>
</feature>
<keyword evidence="6 10" id="KW-0472">Membrane</keyword>
<evidence type="ECO:0000256" key="4">
    <source>
        <dbReference type="ARBA" id="ARBA00022692"/>
    </source>
</evidence>
<comment type="similarity">
    <text evidence="8">Belongs to the G-protein coupled receptor 1 family.</text>
</comment>
<evidence type="ECO:0000256" key="5">
    <source>
        <dbReference type="ARBA" id="ARBA00022989"/>
    </source>
</evidence>
<feature type="transmembrane region" description="Helical" evidence="10">
    <location>
        <begin position="259"/>
        <end position="283"/>
    </location>
</feature>
<evidence type="ECO:0000256" key="9">
    <source>
        <dbReference type="SAM" id="MobiDB-lite"/>
    </source>
</evidence>